<sequence>MLRIWSLIVLLSLPVMAGAGEFSGPVRVIDADTIDVGTTRVRLHGIDAPELNQECQTAQGVAFECGRWAADQVRSLFQNRLARCQQVDIDRYGRTVASCVVGDVDIGREIVSLGLAFAYTRYSEAYVLDEKGAAVNDRGLHAMRVQSPAQFRALRTKGRSAPDPACVIKGNISKNGRIFHVPGQEFYDRTGIDIARGERWFCSAAAARVAGWRPAQR</sequence>
<dbReference type="AlphaFoldDB" id="A0A073JKJ8"/>
<feature type="signal peptide" evidence="1">
    <location>
        <begin position="1"/>
        <end position="17"/>
    </location>
</feature>
<comment type="caution">
    <text evidence="3">The sequence shown here is derived from an EMBL/GenBank/DDBJ whole genome shotgun (WGS) entry which is preliminary data.</text>
</comment>
<dbReference type="EMBL" id="JAMD01000001">
    <property type="protein sequence ID" value="KEJ98232.1"/>
    <property type="molecule type" value="Genomic_DNA"/>
</dbReference>
<dbReference type="InterPro" id="IPR035437">
    <property type="entry name" value="SNase_OB-fold_sf"/>
</dbReference>
<dbReference type="OrthoDB" id="9805504at2"/>
<organism evidence="3 4">
    <name type="scientific">Pseudosulfitobacter pseudonitzschiae</name>
    <dbReference type="NCBI Taxonomy" id="1402135"/>
    <lineage>
        <taxon>Bacteria</taxon>
        <taxon>Pseudomonadati</taxon>
        <taxon>Pseudomonadota</taxon>
        <taxon>Alphaproteobacteria</taxon>
        <taxon>Rhodobacterales</taxon>
        <taxon>Roseobacteraceae</taxon>
        <taxon>Pseudosulfitobacter</taxon>
    </lineage>
</organism>
<dbReference type="PROSITE" id="PS50830">
    <property type="entry name" value="TNASE_3"/>
    <property type="match status" value="1"/>
</dbReference>
<keyword evidence="1" id="KW-0732">Signal</keyword>
<dbReference type="Gene3D" id="2.40.50.90">
    <property type="match status" value="1"/>
</dbReference>
<dbReference type="SUPFAM" id="SSF50199">
    <property type="entry name" value="Staphylococcal nuclease"/>
    <property type="match status" value="1"/>
</dbReference>
<evidence type="ECO:0000313" key="3">
    <source>
        <dbReference type="EMBL" id="KEJ98232.1"/>
    </source>
</evidence>
<dbReference type="InterPro" id="IPR016071">
    <property type="entry name" value="Staphylococal_nuclease_OB-fold"/>
</dbReference>
<gene>
    <name evidence="3" type="ORF">SUH3_04345</name>
</gene>
<dbReference type="Pfam" id="PF00565">
    <property type="entry name" value="SNase"/>
    <property type="match status" value="1"/>
</dbReference>
<dbReference type="SMART" id="SM00318">
    <property type="entry name" value="SNc"/>
    <property type="match status" value="1"/>
</dbReference>
<evidence type="ECO:0000259" key="2">
    <source>
        <dbReference type="PROSITE" id="PS50830"/>
    </source>
</evidence>
<evidence type="ECO:0000313" key="4">
    <source>
        <dbReference type="Proteomes" id="UP000027746"/>
    </source>
</evidence>
<name>A0A073JKJ8_9RHOB</name>
<accession>A0A073JKJ8</accession>
<feature type="domain" description="TNase-like" evidence="2">
    <location>
        <begin position="27"/>
        <end position="119"/>
    </location>
</feature>
<keyword evidence="4" id="KW-1185">Reference proteome</keyword>
<protein>
    <submittedName>
        <fullName evidence="3">Nuclease</fullName>
    </submittedName>
</protein>
<dbReference type="Proteomes" id="UP000027746">
    <property type="component" value="Unassembled WGS sequence"/>
</dbReference>
<proteinExistence type="predicted"/>
<feature type="chain" id="PRO_5001690453" evidence="1">
    <location>
        <begin position="18"/>
        <end position="217"/>
    </location>
</feature>
<reference evidence="3 4" key="1">
    <citation type="submission" date="2014-01" db="EMBL/GenBank/DDBJ databases">
        <title>Sulfitobacter sp. H3 (MCCC 1A00686) Genome Sequencing.</title>
        <authorList>
            <person name="Lai Q."/>
            <person name="Hong Z."/>
        </authorList>
    </citation>
    <scope>NUCLEOTIDE SEQUENCE [LARGE SCALE GENOMIC DNA]</scope>
    <source>
        <strain evidence="3 4">H3</strain>
    </source>
</reference>
<evidence type="ECO:0000256" key="1">
    <source>
        <dbReference type="SAM" id="SignalP"/>
    </source>
</evidence>